<dbReference type="PANTHER" id="PTHR10157:SF23">
    <property type="entry name" value="MOXD1 HOMOLOG 1"/>
    <property type="match status" value="1"/>
</dbReference>
<dbReference type="InterPro" id="IPR045266">
    <property type="entry name" value="DOH_DOMON"/>
</dbReference>
<feature type="compositionally biased region" description="Polar residues" evidence="1">
    <location>
        <begin position="124"/>
        <end position="145"/>
    </location>
</feature>
<dbReference type="GO" id="GO:0005615">
    <property type="term" value="C:extracellular space"/>
    <property type="evidence" value="ECO:0007669"/>
    <property type="project" value="TreeGrafter"/>
</dbReference>
<feature type="compositionally biased region" description="Polar residues" evidence="1">
    <location>
        <begin position="180"/>
        <end position="189"/>
    </location>
</feature>
<evidence type="ECO:0000313" key="5">
    <source>
        <dbReference type="Proteomes" id="UP000410492"/>
    </source>
</evidence>
<dbReference type="GO" id="GO:0042421">
    <property type="term" value="P:norepinephrine biosynthetic process"/>
    <property type="evidence" value="ECO:0007669"/>
    <property type="project" value="TreeGrafter"/>
</dbReference>
<accession>A0A653BWT1</accession>
<feature type="compositionally biased region" description="Basic residues" evidence="1">
    <location>
        <begin position="348"/>
        <end position="374"/>
    </location>
</feature>
<feature type="compositionally biased region" description="Basic and acidic residues" evidence="1">
    <location>
        <begin position="95"/>
        <end position="106"/>
    </location>
</feature>
<feature type="compositionally biased region" description="Polar residues" evidence="1">
    <location>
        <begin position="249"/>
        <end position="271"/>
    </location>
</feature>
<evidence type="ECO:0000256" key="1">
    <source>
        <dbReference type="SAM" id="MobiDB-lite"/>
    </source>
</evidence>
<proteinExistence type="predicted"/>
<organism evidence="4 5">
    <name type="scientific">Callosobruchus maculatus</name>
    <name type="common">Southern cowpea weevil</name>
    <name type="synonym">Pulse bruchid</name>
    <dbReference type="NCBI Taxonomy" id="64391"/>
    <lineage>
        <taxon>Eukaryota</taxon>
        <taxon>Metazoa</taxon>
        <taxon>Ecdysozoa</taxon>
        <taxon>Arthropoda</taxon>
        <taxon>Hexapoda</taxon>
        <taxon>Insecta</taxon>
        <taxon>Pterygota</taxon>
        <taxon>Neoptera</taxon>
        <taxon>Endopterygota</taxon>
        <taxon>Coleoptera</taxon>
        <taxon>Polyphaga</taxon>
        <taxon>Cucujiformia</taxon>
        <taxon>Chrysomeloidea</taxon>
        <taxon>Chrysomelidae</taxon>
        <taxon>Bruchinae</taxon>
        <taxon>Bruchini</taxon>
        <taxon>Callosobruchus</taxon>
    </lineage>
</organism>
<keyword evidence="2" id="KW-0732">Signal</keyword>
<dbReference type="GO" id="GO:0005507">
    <property type="term" value="F:copper ion binding"/>
    <property type="evidence" value="ECO:0007669"/>
    <property type="project" value="TreeGrafter"/>
</dbReference>
<sequence>MTQQWTFYILLSTFLLNSPSNAAEDLLDQYVKHVENVNRIKLEPHDNLGHKKVAPLRTSYYRRSLKSVQDSEERTNEQGMPTALKTNESDSAVLAREHRDEVEAQHPKSKVHKHNNGHRKGSKQELNTTNEQVASSLNDTDSSVLANKHGGDQGRNRTHKHKHGTRKGFRQESEGANIRQELSTKNANESRPILAQKTSHKHNKGTKLKTKVNSRPTVLDESGLIPLKFDETDNRNQKQSRKHKKSEVKNVSNEGQLLPTNASLYDQNSATPIPKLHNHKKGSKGKGKSKDQSNNNPFTSKASISDPVETQGTEKQSRKHKKISGQKHATNNKVNISETLLPSMPPTQKHRGGSKQRGKHARKHNSRHRSRSRRSVLADDFSDRELRERRDVTSDILWTHSETLDKGGLVVLKWQPRHQEILFRVEARTRGYVAIGFSPDGKMENADMVMGWVDDRRNQPFLL</sequence>
<reference evidence="4 5" key="1">
    <citation type="submission" date="2019-01" db="EMBL/GenBank/DDBJ databases">
        <authorList>
            <person name="Sayadi A."/>
        </authorList>
    </citation>
    <scope>NUCLEOTIDE SEQUENCE [LARGE SCALE GENOMIC DNA]</scope>
</reference>
<dbReference type="PROSITE" id="PS50836">
    <property type="entry name" value="DOMON"/>
    <property type="match status" value="1"/>
</dbReference>
<dbReference type="GO" id="GO:0030667">
    <property type="term" value="C:secretory granule membrane"/>
    <property type="evidence" value="ECO:0007669"/>
    <property type="project" value="TreeGrafter"/>
</dbReference>
<dbReference type="InterPro" id="IPR000945">
    <property type="entry name" value="DBH-like"/>
</dbReference>
<name>A0A653BWT1_CALMS</name>
<feature type="compositionally biased region" description="Basic residues" evidence="1">
    <location>
        <begin position="276"/>
        <end position="287"/>
    </location>
</feature>
<dbReference type="InterPro" id="IPR005018">
    <property type="entry name" value="DOMON_domain"/>
</dbReference>
<dbReference type="GO" id="GO:0004500">
    <property type="term" value="F:dopamine beta-monooxygenase activity"/>
    <property type="evidence" value="ECO:0007669"/>
    <property type="project" value="InterPro"/>
</dbReference>
<feature type="chain" id="PRO_5024865085" description="DOMON domain-containing protein" evidence="2">
    <location>
        <begin position="23"/>
        <end position="463"/>
    </location>
</feature>
<feature type="signal peptide" evidence="2">
    <location>
        <begin position="1"/>
        <end position="22"/>
    </location>
</feature>
<dbReference type="GO" id="GO:0006589">
    <property type="term" value="P:octopamine biosynthetic process"/>
    <property type="evidence" value="ECO:0007669"/>
    <property type="project" value="TreeGrafter"/>
</dbReference>
<feature type="compositionally biased region" description="Basic residues" evidence="1">
    <location>
        <begin position="198"/>
        <end position="212"/>
    </location>
</feature>
<dbReference type="GO" id="GO:0042420">
    <property type="term" value="P:dopamine catabolic process"/>
    <property type="evidence" value="ECO:0007669"/>
    <property type="project" value="TreeGrafter"/>
</dbReference>
<evidence type="ECO:0000313" key="4">
    <source>
        <dbReference type="EMBL" id="VEN40094.1"/>
    </source>
</evidence>
<feature type="compositionally biased region" description="Basic residues" evidence="1">
    <location>
        <begin position="156"/>
        <end position="168"/>
    </location>
</feature>
<feature type="region of interest" description="Disordered" evidence="1">
    <location>
        <begin position="66"/>
        <end position="376"/>
    </location>
</feature>
<dbReference type="AlphaFoldDB" id="A0A653BWT1"/>
<dbReference type="PANTHER" id="PTHR10157">
    <property type="entry name" value="DOPAMINE BETA HYDROXYLASE RELATED"/>
    <property type="match status" value="1"/>
</dbReference>
<feature type="compositionally biased region" description="Basic residues" evidence="1">
    <location>
        <begin position="107"/>
        <end position="121"/>
    </location>
</feature>
<feature type="non-terminal residue" evidence="4">
    <location>
        <position position="463"/>
    </location>
</feature>
<gene>
    <name evidence="4" type="ORF">CALMAC_LOCUS4382</name>
</gene>
<feature type="domain" description="DOMON" evidence="3">
    <location>
        <begin position="408"/>
        <end position="463"/>
    </location>
</feature>
<keyword evidence="5" id="KW-1185">Reference proteome</keyword>
<dbReference type="Pfam" id="PF03351">
    <property type="entry name" value="DOMON"/>
    <property type="match status" value="1"/>
</dbReference>
<dbReference type="OrthoDB" id="19261at2759"/>
<evidence type="ECO:0000259" key="3">
    <source>
        <dbReference type="PROSITE" id="PS50836"/>
    </source>
</evidence>
<feature type="compositionally biased region" description="Polar residues" evidence="1">
    <location>
        <begin position="292"/>
        <end position="314"/>
    </location>
</feature>
<protein>
    <recommendedName>
        <fullName evidence="3">DOMON domain-containing protein</fullName>
    </recommendedName>
</protein>
<feature type="compositionally biased region" description="Polar residues" evidence="1">
    <location>
        <begin position="327"/>
        <end position="340"/>
    </location>
</feature>
<dbReference type="Proteomes" id="UP000410492">
    <property type="component" value="Unassembled WGS sequence"/>
</dbReference>
<dbReference type="EMBL" id="CAACVG010006338">
    <property type="protein sequence ID" value="VEN40094.1"/>
    <property type="molecule type" value="Genomic_DNA"/>
</dbReference>
<evidence type="ECO:0000256" key="2">
    <source>
        <dbReference type="SAM" id="SignalP"/>
    </source>
</evidence>
<dbReference type="CDD" id="cd09631">
    <property type="entry name" value="DOMON_DOH"/>
    <property type="match status" value="1"/>
</dbReference>